<proteinExistence type="predicted"/>
<feature type="compositionally biased region" description="Basic and acidic residues" evidence="1">
    <location>
        <begin position="101"/>
        <end position="112"/>
    </location>
</feature>
<name>A0ABN8M665_9CNID</name>
<gene>
    <name evidence="3" type="ORF">PEVE_00025049</name>
</gene>
<sequence length="247" mass="27265">MDASSQESVTKSSSKLDKETQGENAERRSNKDHPISEKTSKQSTSTSDQKEQRGRSENEKSSVCKESSSAAANDGGTESHLTAELKREDSQISSPASEDSMETKADRTLSARAEMDTYEEINKSEVASLDDWENVHKSCLSEIPPVDPEVLRDLELKAGDIARNLDHMLTALAHTLKAMSQVSMECLGVYNSCVDHVSETVDENIKSMYTLIARCEELNASLKPVQNMAEQVKEIKKTLDAFEAICK</sequence>
<evidence type="ECO:0000259" key="2">
    <source>
        <dbReference type="Pfam" id="PF10157"/>
    </source>
</evidence>
<dbReference type="InterPro" id="IPR046465">
    <property type="entry name" value="BORCS6_C"/>
</dbReference>
<reference evidence="3 4" key="1">
    <citation type="submission" date="2022-05" db="EMBL/GenBank/DDBJ databases">
        <authorList>
            <consortium name="Genoscope - CEA"/>
            <person name="William W."/>
        </authorList>
    </citation>
    <scope>NUCLEOTIDE SEQUENCE [LARGE SCALE GENOMIC DNA]</scope>
</reference>
<dbReference type="Proteomes" id="UP001159427">
    <property type="component" value="Unassembled WGS sequence"/>
</dbReference>
<feature type="domain" description="BLOC-1-related complex subunit 6 C-terminal helix" evidence="2">
    <location>
        <begin position="144"/>
        <end position="243"/>
    </location>
</feature>
<feature type="compositionally biased region" description="Basic and acidic residues" evidence="1">
    <location>
        <begin position="48"/>
        <end position="63"/>
    </location>
</feature>
<comment type="caution">
    <text evidence="3">The sequence shown here is derived from an EMBL/GenBank/DDBJ whole genome shotgun (WGS) entry which is preliminary data.</text>
</comment>
<dbReference type="Pfam" id="PF10157">
    <property type="entry name" value="BORCS6"/>
    <property type="match status" value="1"/>
</dbReference>
<organism evidence="3 4">
    <name type="scientific">Porites evermanni</name>
    <dbReference type="NCBI Taxonomy" id="104178"/>
    <lineage>
        <taxon>Eukaryota</taxon>
        <taxon>Metazoa</taxon>
        <taxon>Cnidaria</taxon>
        <taxon>Anthozoa</taxon>
        <taxon>Hexacorallia</taxon>
        <taxon>Scleractinia</taxon>
        <taxon>Fungiina</taxon>
        <taxon>Poritidae</taxon>
        <taxon>Porites</taxon>
    </lineage>
</organism>
<dbReference type="PANTHER" id="PTHR13440">
    <property type="entry name" value="BLOC-1 RELATED COMPLEX SUBUNIT 6"/>
    <property type="match status" value="1"/>
</dbReference>
<dbReference type="InterPro" id="IPR019314">
    <property type="entry name" value="BORCS6"/>
</dbReference>
<accession>A0ABN8M665</accession>
<feature type="compositionally biased region" description="Basic and acidic residues" evidence="1">
    <location>
        <begin position="81"/>
        <end position="90"/>
    </location>
</feature>
<dbReference type="EMBL" id="CALNXI010000336">
    <property type="protein sequence ID" value="CAH3025108.1"/>
    <property type="molecule type" value="Genomic_DNA"/>
</dbReference>
<evidence type="ECO:0000313" key="4">
    <source>
        <dbReference type="Proteomes" id="UP001159427"/>
    </source>
</evidence>
<evidence type="ECO:0000256" key="1">
    <source>
        <dbReference type="SAM" id="MobiDB-lite"/>
    </source>
</evidence>
<protein>
    <recommendedName>
        <fullName evidence="2">BLOC-1-related complex subunit 6 C-terminal helix domain-containing protein</fullName>
    </recommendedName>
</protein>
<feature type="compositionally biased region" description="Basic and acidic residues" evidence="1">
    <location>
        <begin position="14"/>
        <end position="40"/>
    </location>
</feature>
<evidence type="ECO:0000313" key="3">
    <source>
        <dbReference type="EMBL" id="CAH3025108.1"/>
    </source>
</evidence>
<feature type="compositionally biased region" description="Low complexity" evidence="1">
    <location>
        <begin position="1"/>
        <end position="13"/>
    </location>
</feature>
<dbReference type="PANTHER" id="PTHR13440:SF7">
    <property type="entry name" value="BLOC-1 RELATED COMPLEX SUBUNIT 6"/>
    <property type="match status" value="1"/>
</dbReference>
<keyword evidence="4" id="KW-1185">Reference proteome</keyword>
<feature type="region of interest" description="Disordered" evidence="1">
    <location>
        <begin position="1"/>
        <end position="112"/>
    </location>
</feature>